<protein>
    <submittedName>
        <fullName evidence="1">Uncharacterized protein</fullName>
    </submittedName>
</protein>
<gene>
    <name evidence="1" type="ORF">QFC19_008150</name>
</gene>
<evidence type="ECO:0000313" key="2">
    <source>
        <dbReference type="Proteomes" id="UP001241377"/>
    </source>
</evidence>
<comment type="caution">
    <text evidence="1">The sequence shown here is derived from an EMBL/GenBank/DDBJ whole genome shotgun (WGS) entry which is preliminary data.</text>
</comment>
<organism evidence="1 2">
    <name type="scientific">Naganishia cerealis</name>
    <dbReference type="NCBI Taxonomy" id="610337"/>
    <lineage>
        <taxon>Eukaryota</taxon>
        <taxon>Fungi</taxon>
        <taxon>Dikarya</taxon>
        <taxon>Basidiomycota</taxon>
        <taxon>Agaricomycotina</taxon>
        <taxon>Tremellomycetes</taxon>
        <taxon>Filobasidiales</taxon>
        <taxon>Filobasidiaceae</taxon>
        <taxon>Naganishia</taxon>
    </lineage>
</organism>
<dbReference type="EMBL" id="JASBWR010000117">
    <property type="protein sequence ID" value="KAJ9093917.1"/>
    <property type="molecule type" value="Genomic_DNA"/>
</dbReference>
<evidence type="ECO:0000313" key="1">
    <source>
        <dbReference type="EMBL" id="KAJ9093917.1"/>
    </source>
</evidence>
<keyword evidence="2" id="KW-1185">Reference proteome</keyword>
<name>A0ACC2V5Q7_9TREE</name>
<proteinExistence type="predicted"/>
<accession>A0ACC2V5Q7</accession>
<reference evidence="1" key="1">
    <citation type="submission" date="2023-04" db="EMBL/GenBank/DDBJ databases">
        <title>Draft Genome sequencing of Naganishia species isolated from polar environments using Oxford Nanopore Technology.</title>
        <authorList>
            <person name="Leo P."/>
            <person name="Venkateswaran K."/>
        </authorList>
    </citation>
    <scope>NUCLEOTIDE SEQUENCE</scope>
    <source>
        <strain evidence="1">MNA-CCFEE 5261</strain>
    </source>
</reference>
<dbReference type="Proteomes" id="UP001241377">
    <property type="component" value="Unassembled WGS sequence"/>
</dbReference>
<sequence>MSVKVLDLLLSVLQGICMTGVRGNAGFQAERETARNIREAFEEEWVVETLIDLLSWSKLVPSPASPTHQILNTLFTILVYVPSTLPTFSQAGGYEIIAGLLKLVDEKQVKVKAIELFVYLGSLATDQGESGRKGQREESQEDDVDVFGTPKPINILPATPRSTRTTTQSNSRHIPSNHALGRTPSAQSSSSTLSNHADADLLRTPVVSENGSDVEIWSEDGERGVGNTRQAAHTAASPRVEQQEGFRFPMSKSSSALSSYGFYTPQQRAEKHRPSHGSTSGSSQEESVISESTGLPVMKLRRSSLSSRPSTSHKRIPSLRSLARVEEELALTPKKLVDMSPARLKADFKDSEVREDMRSTIRLRPSTGPSSKLRSPRTPAAGDSRSRRKDSSAEISSANPSPTKDSSRDSSRSALPSLGPSRSTDPRLLIPSAKANIGLGFPKSRGDVSTASQPTKSRTGSAEYPPELAQDPRIRSVHSLEKAGHGQASRTSSNGSTSSVISAISGSKGVTRSHTSTQLADVLSKDQDGLASATNTIRLCRSIGRGTEQ</sequence>